<dbReference type="Proteomes" id="UP000735302">
    <property type="component" value="Unassembled WGS sequence"/>
</dbReference>
<feature type="region of interest" description="Disordered" evidence="16">
    <location>
        <begin position="1"/>
        <end position="57"/>
    </location>
</feature>
<feature type="compositionally biased region" description="Polar residues" evidence="16">
    <location>
        <begin position="1274"/>
        <end position="1286"/>
    </location>
</feature>
<dbReference type="PROSITE" id="PS50812">
    <property type="entry name" value="PWWP"/>
    <property type="match status" value="1"/>
</dbReference>
<dbReference type="PROSITE" id="PS50016">
    <property type="entry name" value="ZF_PHD_2"/>
    <property type="match status" value="1"/>
</dbReference>
<keyword evidence="7" id="KW-0156">Chromatin regulator</keyword>
<feature type="compositionally biased region" description="Low complexity" evidence="16">
    <location>
        <begin position="1465"/>
        <end position="1478"/>
    </location>
</feature>
<protein>
    <submittedName>
        <fullName evidence="21">Kinase c-binding protein 1</fullName>
    </submittedName>
</protein>
<dbReference type="SUPFAM" id="SSF47370">
    <property type="entry name" value="Bromodomain"/>
    <property type="match status" value="1"/>
</dbReference>
<feature type="compositionally biased region" description="Polar residues" evidence="16">
    <location>
        <begin position="44"/>
        <end position="57"/>
    </location>
</feature>
<feature type="compositionally biased region" description="Polar residues" evidence="16">
    <location>
        <begin position="860"/>
        <end position="885"/>
    </location>
</feature>
<dbReference type="PROSITE" id="PS00633">
    <property type="entry name" value="BROMODOMAIN_1"/>
    <property type="match status" value="1"/>
</dbReference>
<reference evidence="21 22" key="1">
    <citation type="journal article" date="2021" name="Elife">
        <title>Chloroplast acquisition without the gene transfer in kleptoplastic sea slugs, Plakobranchus ocellatus.</title>
        <authorList>
            <person name="Maeda T."/>
            <person name="Takahashi S."/>
            <person name="Yoshida T."/>
            <person name="Shimamura S."/>
            <person name="Takaki Y."/>
            <person name="Nagai Y."/>
            <person name="Toyoda A."/>
            <person name="Suzuki Y."/>
            <person name="Arimoto A."/>
            <person name="Ishii H."/>
            <person name="Satoh N."/>
            <person name="Nishiyama T."/>
            <person name="Hasebe M."/>
            <person name="Maruyama T."/>
            <person name="Minagawa J."/>
            <person name="Obokata J."/>
            <person name="Shigenobu S."/>
        </authorList>
    </citation>
    <scope>NUCLEOTIDE SEQUENCE [LARGE SCALE GENOMIC DNA]</scope>
</reference>
<evidence type="ECO:0000256" key="5">
    <source>
        <dbReference type="ARBA" id="ARBA00022771"/>
    </source>
</evidence>
<comment type="subcellular location">
    <subcellularLocation>
        <location evidence="2">Chromosome</location>
    </subcellularLocation>
    <subcellularLocation>
        <location evidence="1">Nucleus</location>
    </subcellularLocation>
</comment>
<feature type="compositionally biased region" description="Polar residues" evidence="16">
    <location>
        <begin position="911"/>
        <end position="927"/>
    </location>
</feature>
<evidence type="ECO:0000256" key="1">
    <source>
        <dbReference type="ARBA" id="ARBA00004123"/>
    </source>
</evidence>
<dbReference type="GO" id="GO:0008270">
    <property type="term" value="F:zinc ion binding"/>
    <property type="evidence" value="ECO:0007669"/>
    <property type="project" value="UniProtKB-KW"/>
</dbReference>
<feature type="region of interest" description="Disordered" evidence="16">
    <location>
        <begin position="1238"/>
        <end position="1516"/>
    </location>
</feature>
<dbReference type="InterPro" id="IPR013083">
    <property type="entry name" value="Znf_RING/FYVE/PHD"/>
</dbReference>
<evidence type="ECO:0000256" key="13">
    <source>
        <dbReference type="PROSITE-ProRule" id="PRU00035"/>
    </source>
</evidence>
<feature type="domain" description="PHD-type" evidence="18">
    <location>
        <begin position="126"/>
        <end position="171"/>
    </location>
</feature>
<feature type="domain" description="Bromo" evidence="17">
    <location>
        <begin position="211"/>
        <end position="273"/>
    </location>
</feature>
<dbReference type="SUPFAM" id="SSF144232">
    <property type="entry name" value="HIT/MYND zinc finger-like"/>
    <property type="match status" value="1"/>
</dbReference>
<dbReference type="GO" id="GO:0005694">
    <property type="term" value="C:chromosome"/>
    <property type="evidence" value="ECO:0007669"/>
    <property type="project" value="UniProtKB-SubCell"/>
</dbReference>
<feature type="compositionally biased region" description="Low complexity" evidence="16">
    <location>
        <begin position="1651"/>
        <end position="1671"/>
    </location>
</feature>
<keyword evidence="21" id="KW-0418">Kinase</keyword>
<dbReference type="FunFam" id="6.10.140.2220:FF:000002">
    <property type="entry name" value="Protein kinase C-binding protein 1 isoform C"/>
    <property type="match status" value="1"/>
</dbReference>
<feature type="compositionally biased region" description="Basic and acidic residues" evidence="16">
    <location>
        <begin position="676"/>
        <end position="686"/>
    </location>
</feature>
<keyword evidence="8" id="KW-0007">Acetylation</keyword>
<feature type="region of interest" description="Disordered" evidence="16">
    <location>
        <begin position="1059"/>
        <end position="1147"/>
    </location>
</feature>
<sequence>NLPKLRRLSDASSTQSQELIKGGEEMKANKAKPDQGDAKGIRTRLSTGTLVMSGTSTTSSVLVDDKANFVTVPTEPASGASRKRKHPEEETDNESSGDGEELVAPLPPKKKKIGRNDGTGQDNKNDYFCWLCHKEGFVVCCELCPRVFHIKCLGRDDEPAKDWVCPECESVLKAECSDTRSKVLSMVSFSTFCSLLRYALDRMRSVGNEAFELPVDQTLFSNYRDYVFNPMSLSVLEKNIKKKVYGSTEAFLADAKWIYHNAYVYNGANNKVTTAARSVVKVCKHEMSEIEVCPDCYLQSCTQSDTNWFCEPCRTPHPLVWAKLKGYPYWPAKILREENGSVDVRFFGAHDRSWVSESSCYLLSETYPVVQRKGRAGMDLSMKELTLHIQRWRQKFGTFMYAAPRVVYSKETVMKHFKRMNLTLDGVAAPPQFAATTQKQEAKKAGLKTTDSRAAEKQSAVSKTAMAVKSKYSSLSSRKTSSKPIAILPAAQSVPSGASKTGSVGSGASSGPAGVQQRQVYYLKPMPRGVFLLSQQTVEPMPQLKSTSGTLPKPNLPDLKLIKRIADKIKPVSYPSGSDTEISDNDQSEKLPANVNNSSTNSNQASCSNSSSSSTLNEAQLTKDKESASSGNSVDRGSGEANSLPKENGNPPPHDRVAMAPPTDGDRDASSQPTEAHNEPPSKDSGADVNTEQDDHSGKILSSESNEEIEESVRPERNEEPSGTLRAETNSSSDGAPEKPADIDGDKLPSKTHADEECLQADVVTRAQESVEAVSGEPTEQPSHGEVVESRSASENKFANSELSAQEDINPEPLDQSPATYSIESCAQVQQSSPVASDAASKTLCVEQVKEPSYADNAALPSSGSDKNTCALTETDPPSNAQNSDVLPVNKETRPAVGEKDSTDDVVLNPVEQSNNADISESSAQGKSSEDSTGSSSLPVSAYPLDESKSPLSASSHLSLEKSSTEQTPKDCAAEKEQSEAAVSLSSPVQPDCSTATAAATASAAAGIVVAAAPEEALPLSQGSTVSLAVAEDKPSQMCKYREGLQKTIESCKAKLGLDSSSLENNDDDDAFMLGMGEDGDDDVDSDALLMDIDDGDDDDDDENDHAGDVTDSAGADVSSKPALEVKTAMSTPSSTEASNCPAKSTTSTSLFSASAAASGTTTSTTVTQSTAGLVLDSPAAMQTSVSVINVDKFSSSKVVTASAVSQSIDKIMDNSELCHQQMVGDFENRVASYKNNFSTLPTPPTSTSQHVSFETSDKDKSSDLPPPPTSTSQHCGSEASNQNKSSDLHTPPISTSHQANSEAGQAKVDEIPPEVVSKDSEAVEGRESSKHPDTASSSNNPPDAINLAEHGKDAAEFLQAKQKVTVEDPHPSNTEVSAKTDESLAAPAQLSHQVTDLARDGGPESSGSKSPVSGTNEAVRERSEEDQSGSGADNGAEEPMITSADPPPIITIDDENSSDDDGGNDNNDGNGSDVGTTDEGDRVSLDMEVTCEDDVRESDADENDDGDDNNNNDELHKLSTARSCVTAHNETQLYPDKQDTVGNKRSHGPSEKLSNVPSVPRPEYNLPVSQSSVTAVPTSRTYIVPSSVSTSSISFPTITSTNTVSTTSSSRSLLVSNTSVSATSTLVSIAASLGSVSQARQMALRIIPTAPSASSQSSTASMSSSGLNSTPSAMTGRHGILGKPGISSRKQVIEPRVDIGQAEEWSEMPRVNSSASVASSLTHASAVASSTPSTTGGPESQLQRLVNYCRQGNVRVSATSGLTLLSDSSSSDQRVASSDVEAPLSEKLKPVLQRGLKKILDAINPCFEELSKEIQQASAQSAGEKDIDEASVLALLEEQKTIYSDRMKDVWKFTFTSQKESQENYEKQKELLEERLRAEFDQLLKKRIEETKKHQWCAECLKEAVYYCCWNTSYCSYQCQQKHWPDHMPKCMQAASAGISQSASASSSVSTLSTPATLIGGSSSNISIANNISSIGGNAITIPRSVTAAGAWSGEDASKSKTGQAKKITVTKDSGPRVAPKRVIAAGTGFQQLAPQTSSLPYAPNQGMQLQYTLQSGGPQAGATQPYILTRPPGDSVYPQQSPMFQQTTGVFPSLQERHMHAADGTHVKIVRGVAQQTRAPVQQYITVNPSMGNFALARHPRPL</sequence>
<evidence type="ECO:0000259" key="19">
    <source>
        <dbReference type="PROSITE" id="PS50812"/>
    </source>
</evidence>
<dbReference type="Pfam" id="PF00855">
    <property type="entry name" value="PWWP"/>
    <property type="match status" value="1"/>
</dbReference>
<dbReference type="InterPro" id="IPR037967">
    <property type="entry name" value="ZMYND8_Bromo_dom"/>
</dbReference>
<keyword evidence="10 13" id="KW-0103">Bromodomain</keyword>
<dbReference type="InterPro" id="IPR044075">
    <property type="entry name" value="PRKCBP1_PHD"/>
</dbReference>
<feature type="compositionally biased region" description="Basic and acidic residues" evidence="16">
    <location>
        <begin position="736"/>
        <end position="756"/>
    </location>
</feature>
<dbReference type="InterPro" id="IPR036427">
    <property type="entry name" value="Bromodomain-like_sf"/>
</dbReference>
<proteinExistence type="predicted"/>
<keyword evidence="12" id="KW-0539">Nucleus</keyword>
<dbReference type="SUPFAM" id="SSF63748">
    <property type="entry name" value="Tudor/PWWP/MBT"/>
    <property type="match status" value="1"/>
</dbReference>
<feature type="compositionally biased region" description="Polar residues" evidence="16">
    <location>
        <begin position="1406"/>
        <end position="1417"/>
    </location>
</feature>
<gene>
    <name evidence="21" type="ORF">PoB_003049400</name>
</gene>
<dbReference type="EMBL" id="BLXT01003734">
    <property type="protein sequence ID" value="GFO03989.1"/>
    <property type="molecule type" value="Genomic_DNA"/>
</dbReference>
<dbReference type="Gene3D" id="3.30.40.10">
    <property type="entry name" value="Zinc/RING finger domain, C3HC4 (zinc finger)"/>
    <property type="match status" value="1"/>
</dbReference>
<dbReference type="InterPro" id="IPR011011">
    <property type="entry name" value="Znf_FYVE_PHD"/>
</dbReference>
<dbReference type="InterPro" id="IPR000313">
    <property type="entry name" value="PWWP_dom"/>
</dbReference>
<feature type="compositionally biased region" description="Low complexity" evidence="16">
    <location>
        <begin position="496"/>
        <end position="513"/>
    </location>
</feature>
<keyword evidence="6" id="KW-0862">Zinc</keyword>
<keyword evidence="4" id="KW-0479">Metal-binding</keyword>
<dbReference type="Gene3D" id="2.30.30.140">
    <property type="match status" value="1"/>
</dbReference>
<keyword evidence="11" id="KW-0804">Transcription</keyword>
<dbReference type="Gene3D" id="6.10.140.2220">
    <property type="match status" value="1"/>
</dbReference>
<dbReference type="SMART" id="SM00293">
    <property type="entry name" value="PWWP"/>
    <property type="match status" value="1"/>
</dbReference>
<dbReference type="InterPro" id="IPR019786">
    <property type="entry name" value="Zinc_finger_PHD-type_CS"/>
</dbReference>
<feature type="region of interest" description="Disordered" evidence="16">
    <location>
        <begin position="72"/>
        <end position="118"/>
    </location>
</feature>
<dbReference type="InterPro" id="IPR019787">
    <property type="entry name" value="Znf_PHD-finger"/>
</dbReference>
<feature type="compositionally biased region" description="Basic and acidic residues" evidence="16">
    <location>
        <begin position="959"/>
        <end position="979"/>
    </location>
</feature>
<evidence type="ECO:0000256" key="11">
    <source>
        <dbReference type="ARBA" id="ARBA00023163"/>
    </source>
</evidence>
<dbReference type="GO" id="GO:0005634">
    <property type="term" value="C:nucleus"/>
    <property type="evidence" value="ECO:0007669"/>
    <property type="project" value="UniProtKB-SubCell"/>
</dbReference>
<evidence type="ECO:0000259" key="18">
    <source>
        <dbReference type="PROSITE" id="PS50016"/>
    </source>
</evidence>
<keyword evidence="22" id="KW-1185">Reference proteome</keyword>
<evidence type="ECO:0000256" key="8">
    <source>
        <dbReference type="ARBA" id="ARBA00022990"/>
    </source>
</evidence>
<feature type="compositionally biased region" description="Polar residues" evidence="16">
    <location>
        <begin position="984"/>
        <end position="993"/>
    </location>
</feature>
<feature type="region of interest" description="Disordered" evidence="16">
    <location>
        <begin position="571"/>
        <end position="993"/>
    </location>
</feature>
<feature type="region of interest" description="Disordered" evidence="16">
    <location>
        <begin position="1651"/>
        <end position="1694"/>
    </location>
</feature>
<feature type="compositionally biased region" description="Polar residues" evidence="16">
    <location>
        <begin position="1293"/>
        <end position="1304"/>
    </location>
</feature>
<feature type="compositionally biased region" description="Acidic residues" evidence="16">
    <location>
        <begin position="1078"/>
        <end position="1104"/>
    </location>
</feature>
<feature type="domain" description="PWWP" evidence="19">
    <location>
        <begin position="316"/>
        <end position="366"/>
    </location>
</feature>
<feature type="compositionally biased region" description="Basic and acidic residues" evidence="16">
    <location>
        <begin position="440"/>
        <end position="456"/>
    </location>
</feature>
<dbReference type="Pfam" id="PF24324">
    <property type="entry name" value="MYND_ZMYND11_ZMYD8"/>
    <property type="match status" value="1"/>
</dbReference>
<evidence type="ECO:0000256" key="10">
    <source>
        <dbReference type="ARBA" id="ARBA00023117"/>
    </source>
</evidence>
<keyword evidence="21" id="KW-0808">Transferase</keyword>
<evidence type="ECO:0000256" key="7">
    <source>
        <dbReference type="ARBA" id="ARBA00022853"/>
    </source>
</evidence>
<feature type="region of interest" description="Disordered" evidence="16">
    <location>
        <begin position="438"/>
        <end position="459"/>
    </location>
</feature>
<evidence type="ECO:0000256" key="16">
    <source>
        <dbReference type="SAM" id="MobiDB-lite"/>
    </source>
</evidence>
<dbReference type="SUPFAM" id="SSF57903">
    <property type="entry name" value="FYVE/PHD zinc finger"/>
    <property type="match status" value="1"/>
</dbReference>
<name>A0AAV4ACQ0_9GAST</name>
<feature type="compositionally biased region" description="Basic and acidic residues" evidence="16">
    <location>
        <begin position="891"/>
        <end position="903"/>
    </location>
</feature>
<dbReference type="GO" id="GO:0140006">
    <property type="term" value="F:histone H3 reader activity"/>
    <property type="evidence" value="ECO:0007669"/>
    <property type="project" value="UniProtKB-ARBA"/>
</dbReference>
<keyword evidence="15" id="KW-0175">Coiled coil</keyword>
<dbReference type="InterPro" id="IPR018359">
    <property type="entry name" value="Bromodomain_CS"/>
</dbReference>
<dbReference type="InterPro" id="IPR057053">
    <property type="entry name" value="MYND_ZMYND11_ZMYD8"/>
</dbReference>
<evidence type="ECO:0000256" key="9">
    <source>
        <dbReference type="ARBA" id="ARBA00023015"/>
    </source>
</evidence>
<organism evidence="21 22">
    <name type="scientific">Plakobranchus ocellatus</name>
    <dbReference type="NCBI Taxonomy" id="259542"/>
    <lineage>
        <taxon>Eukaryota</taxon>
        <taxon>Metazoa</taxon>
        <taxon>Spiralia</taxon>
        <taxon>Lophotrochozoa</taxon>
        <taxon>Mollusca</taxon>
        <taxon>Gastropoda</taxon>
        <taxon>Heterobranchia</taxon>
        <taxon>Euthyneura</taxon>
        <taxon>Panpulmonata</taxon>
        <taxon>Sacoglossa</taxon>
        <taxon>Placobranchoidea</taxon>
        <taxon>Plakobranchidae</taxon>
        <taxon>Plakobranchus</taxon>
    </lineage>
</organism>
<feature type="domain" description="MYND-type" evidence="20">
    <location>
        <begin position="1898"/>
        <end position="1932"/>
    </location>
</feature>
<dbReference type="PANTHER" id="PTHR46453:SF5">
    <property type="entry name" value="PROTEIN KINASE C-BINDING PROTEIN 1 ISOFORM X1"/>
    <property type="match status" value="1"/>
</dbReference>
<evidence type="ECO:0000256" key="14">
    <source>
        <dbReference type="PROSITE-ProRule" id="PRU00134"/>
    </source>
</evidence>
<dbReference type="GO" id="GO:0005737">
    <property type="term" value="C:cytoplasm"/>
    <property type="evidence" value="ECO:0007669"/>
    <property type="project" value="TreeGrafter"/>
</dbReference>
<feature type="compositionally biased region" description="Polar residues" evidence="16">
    <location>
        <begin position="817"/>
        <end position="835"/>
    </location>
</feature>
<evidence type="ECO:0000256" key="4">
    <source>
        <dbReference type="ARBA" id="ARBA00022723"/>
    </source>
</evidence>
<feature type="compositionally biased region" description="Polar residues" evidence="16">
    <location>
        <begin position="795"/>
        <end position="804"/>
    </location>
</feature>
<feature type="non-terminal residue" evidence="21">
    <location>
        <position position="1"/>
    </location>
</feature>
<evidence type="ECO:0000256" key="2">
    <source>
        <dbReference type="ARBA" id="ARBA00004286"/>
    </source>
</evidence>
<feature type="compositionally biased region" description="Basic and acidic residues" evidence="16">
    <location>
        <begin position="1317"/>
        <end position="1334"/>
    </location>
</feature>
<evidence type="ECO:0000256" key="3">
    <source>
        <dbReference type="ARBA" id="ARBA00022454"/>
    </source>
</evidence>
<dbReference type="Gene3D" id="1.20.920.10">
    <property type="entry name" value="Bromodomain-like"/>
    <property type="match status" value="1"/>
</dbReference>
<feature type="compositionally biased region" description="Acidic residues" evidence="16">
    <location>
        <begin position="1490"/>
        <end position="1512"/>
    </location>
</feature>
<dbReference type="SMART" id="SM00249">
    <property type="entry name" value="PHD"/>
    <property type="match status" value="1"/>
</dbReference>
<dbReference type="PROSITE" id="PS50014">
    <property type="entry name" value="BROMODOMAIN_2"/>
    <property type="match status" value="1"/>
</dbReference>
<keyword evidence="9" id="KW-0805">Transcription regulation</keyword>
<feature type="region of interest" description="Disordered" evidence="16">
    <location>
        <begin position="1528"/>
        <end position="1565"/>
    </location>
</feature>
<feature type="compositionally biased region" description="Polar residues" evidence="16">
    <location>
        <begin position="1129"/>
        <end position="1139"/>
    </location>
</feature>
<evidence type="ECO:0000256" key="15">
    <source>
        <dbReference type="SAM" id="Coils"/>
    </source>
</evidence>
<feature type="compositionally biased region" description="Basic and acidic residues" evidence="16">
    <location>
        <begin position="711"/>
        <end position="720"/>
    </location>
</feature>
<keyword evidence="5 14" id="KW-0863">Zinc-finger</keyword>
<keyword evidence="3" id="KW-0158">Chromosome</keyword>
<accession>A0AAV4ACQ0</accession>
<feature type="region of interest" description="Disordered" evidence="16">
    <location>
        <begin position="494"/>
        <end position="513"/>
    </location>
</feature>
<dbReference type="Pfam" id="PF00439">
    <property type="entry name" value="Bromodomain"/>
    <property type="match status" value="1"/>
</dbReference>
<dbReference type="PROSITE" id="PS01359">
    <property type="entry name" value="ZF_PHD_1"/>
    <property type="match status" value="1"/>
</dbReference>
<dbReference type="GO" id="GO:0016301">
    <property type="term" value="F:kinase activity"/>
    <property type="evidence" value="ECO:0007669"/>
    <property type="project" value="UniProtKB-KW"/>
</dbReference>
<evidence type="ECO:0000313" key="21">
    <source>
        <dbReference type="EMBL" id="GFO03989.1"/>
    </source>
</evidence>
<evidence type="ECO:0000259" key="17">
    <source>
        <dbReference type="PROSITE" id="PS50014"/>
    </source>
</evidence>
<dbReference type="PROSITE" id="PS50865">
    <property type="entry name" value="ZF_MYND_2"/>
    <property type="match status" value="1"/>
</dbReference>
<dbReference type="CDD" id="cd20160">
    <property type="entry name" value="PWWP_PRKCBP1"/>
    <property type="match status" value="1"/>
</dbReference>
<evidence type="ECO:0000259" key="20">
    <source>
        <dbReference type="PROSITE" id="PS50865"/>
    </source>
</evidence>
<feature type="compositionally biased region" description="Basic and acidic residues" evidence="16">
    <location>
        <begin position="21"/>
        <end position="40"/>
    </location>
</feature>
<dbReference type="InterPro" id="IPR001487">
    <property type="entry name" value="Bromodomain"/>
</dbReference>
<dbReference type="InterPro" id="IPR001965">
    <property type="entry name" value="Znf_PHD"/>
</dbReference>
<dbReference type="CDD" id="cd15538">
    <property type="entry name" value="PHD_PRKCBP1"/>
    <property type="match status" value="1"/>
</dbReference>
<evidence type="ECO:0000256" key="6">
    <source>
        <dbReference type="ARBA" id="ARBA00022833"/>
    </source>
</evidence>
<comment type="caution">
    <text evidence="21">The sequence shown here is derived from an EMBL/GenBank/DDBJ whole genome shotgun (WGS) entry which is preliminary data.</text>
</comment>
<dbReference type="PANTHER" id="PTHR46453">
    <property type="entry name" value="PROTEIN KINASE C-BINDING PROTEIN 1"/>
    <property type="match status" value="1"/>
</dbReference>
<feature type="compositionally biased region" description="Low complexity" evidence="16">
    <location>
        <begin position="594"/>
        <end position="614"/>
    </location>
</feature>
<evidence type="ECO:0000256" key="12">
    <source>
        <dbReference type="ARBA" id="ARBA00023242"/>
    </source>
</evidence>
<dbReference type="SMART" id="SM00297">
    <property type="entry name" value="BROMO"/>
    <property type="match status" value="1"/>
</dbReference>
<feature type="coiled-coil region" evidence="15">
    <location>
        <begin position="1856"/>
        <end position="1883"/>
    </location>
</feature>
<dbReference type="GO" id="GO:0003714">
    <property type="term" value="F:transcription corepressor activity"/>
    <property type="evidence" value="ECO:0007669"/>
    <property type="project" value="TreeGrafter"/>
</dbReference>
<dbReference type="CDD" id="cd05508">
    <property type="entry name" value="Bromo_RACK7"/>
    <property type="match status" value="1"/>
</dbReference>
<feature type="compositionally biased region" description="Acidic residues" evidence="16">
    <location>
        <begin position="1453"/>
        <end position="1464"/>
    </location>
</feature>
<dbReference type="InterPro" id="IPR002893">
    <property type="entry name" value="Znf_MYND"/>
</dbReference>
<feature type="compositionally biased region" description="Acidic residues" evidence="16">
    <location>
        <begin position="89"/>
        <end position="101"/>
    </location>
</feature>
<evidence type="ECO:0000313" key="22">
    <source>
        <dbReference type="Proteomes" id="UP000735302"/>
    </source>
</evidence>